<feature type="transmembrane region" description="Helical" evidence="1">
    <location>
        <begin position="444"/>
        <end position="464"/>
    </location>
</feature>
<feature type="transmembrane region" description="Helical" evidence="1">
    <location>
        <begin position="416"/>
        <end position="432"/>
    </location>
</feature>
<sequence length="502" mass="54946">MSSNRTSPKNNRWPLSPATVRAVLSGHSILGLAFAAIIYLVCLTGTLAVFVPDIEQWEQPAAPVAKELSDKAAARAVQTALPQVPQDITIYLSLPTEARQGATLHAYNTTFDREWAVNAQGALTEMTAVWSEFLIHLHINLHLPRSWGDFIVGMSGVALLSSLLSGILAHPRIIRDAFHLRLGGSRRLQEADIHNRLGVWALPFHFTLALTGALLGLSTIIVAVLSLLLYQGDMNKVYDLFLDTPLPENTQQVEMPDLETLIAEARQHAPGATPQAIMIEHPGRADMRISVSSGRDNMIAMQDQTKFDAKGAVLKDEHPDSLVTGMRILNGIGQLHFGWFGGVPVRIVYGLLGLALCLVTSTGVTIWMARRRDKGRAVPHWERIWAMIAWGQPVIFLATLWAAFLFPARLGEKLPLLWFILTALSILLAAMLRRFSGSILARGLRVTLAILSAALLIAHAVATFSQGQPSVTLVDAILLGTAIVLFWPFLRQKFFNSESAAA</sequence>
<keyword evidence="3" id="KW-1185">Reference proteome</keyword>
<proteinExistence type="predicted"/>
<evidence type="ECO:0000256" key="1">
    <source>
        <dbReference type="SAM" id="Phobius"/>
    </source>
</evidence>
<feature type="transmembrane region" description="Helical" evidence="1">
    <location>
        <begin position="206"/>
        <end position="230"/>
    </location>
</feature>
<keyword evidence="1" id="KW-0472">Membrane</keyword>
<dbReference type="EMBL" id="RAPF01000003">
    <property type="protein sequence ID" value="RKF21821.1"/>
    <property type="molecule type" value="Genomic_DNA"/>
</dbReference>
<dbReference type="Proteomes" id="UP000284395">
    <property type="component" value="Unassembled WGS sequence"/>
</dbReference>
<accession>A0A420EMG5</accession>
<feature type="transmembrane region" description="Helical" evidence="1">
    <location>
        <begin position="347"/>
        <end position="369"/>
    </location>
</feature>
<keyword evidence="1" id="KW-1133">Transmembrane helix</keyword>
<organism evidence="2 3">
    <name type="scientific">Altericroceibacterium spongiae</name>
    <dbReference type="NCBI Taxonomy" id="2320269"/>
    <lineage>
        <taxon>Bacteria</taxon>
        <taxon>Pseudomonadati</taxon>
        <taxon>Pseudomonadota</taxon>
        <taxon>Alphaproteobacteria</taxon>
        <taxon>Sphingomonadales</taxon>
        <taxon>Erythrobacteraceae</taxon>
        <taxon>Altericroceibacterium</taxon>
    </lineage>
</organism>
<dbReference type="AlphaFoldDB" id="A0A420EMG5"/>
<evidence type="ECO:0000313" key="2">
    <source>
        <dbReference type="EMBL" id="RKF21821.1"/>
    </source>
</evidence>
<dbReference type="Pfam" id="PF03929">
    <property type="entry name" value="PepSY_TM"/>
    <property type="match status" value="1"/>
</dbReference>
<dbReference type="PANTHER" id="PTHR34219:SF9">
    <property type="entry name" value="IRON-REGULATED INNER MEMBRANE PROTEIN"/>
    <property type="match status" value="1"/>
</dbReference>
<dbReference type="RefSeq" id="WP_120324229.1">
    <property type="nucleotide sequence ID" value="NZ_RAPF01000003.1"/>
</dbReference>
<name>A0A420EMG5_9SPHN</name>
<feature type="transmembrane region" description="Helical" evidence="1">
    <location>
        <begin position="150"/>
        <end position="169"/>
    </location>
</feature>
<feature type="transmembrane region" description="Helical" evidence="1">
    <location>
        <begin position="29"/>
        <end position="51"/>
    </location>
</feature>
<feature type="transmembrane region" description="Helical" evidence="1">
    <location>
        <begin position="381"/>
        <end position="404"/>
    </location>
</feature>
<keyword evidence="1" id="KW-0812">Transmembrane</keyword>
<gene>
    <name evidence="2" type="ORF">D6851_07325</name>
</gene>
<feature type="transmembrane region" description="Helical" evidence="1">
    <location>
        <begin position="470"/>
        <end position="490"/>
    </location>
</feature>
<dbReference type="OrthoDB" id="6307929at2"/>
<reference evidence="2 3" key="1">
    <citation type="submission" date="2018-09" db="EMBL/GenBank/DDBJ databases">
        <title>Altererythrobacter spongiae sp. nov., isolated from a marine sponge.</title>
        <authorList>
            <person name="Zhuang L."/>
            <person name="Luo L."/>
        </authorList>
    </citation>
    <scope>NUCLEOTIDE SEQUENCE [LARGE SCALE GENOMIC DNA]</scope>
    <source>
        <strain evidence="2 3">HN-Y73</strain>
    </source>
</reference>
<comment type="caution">
    <text evidence="2">The sequence shown here is derived from an EMBL/GenBank/DDBJ whole genome shotgun (WGS) entry which is preliminary data.</text>
</comment>
<evidence type="ECO:0000313" key="3">
    <source>
        <dbReference type="Proteomes" id="UP000284395"/>
    </source>
</evidence>
<protein>
    <submittedName>
        <fullName evidence="2">PepSY domain-containing protein</fullName>
    </submittedName>
</protein>
<dbReference type="InterPro" id="IPR005625">
    <property type="entry name" value="PepSY-ass_TM"/>
</dbReference>
<dbReference type="PANTHER" id="PTHR34219">
    <property type="entry name" value="IRON-REGULATED INNER MEMBRANE PROTEIN-RELATED"/>
    <property type="match status" value="1"/>
</dbReference>